<evidence type="ECO:0000313" key="3">
    <source>
        <dbReference type="Proteomes" id="UP000578686"/>
    </source>
</evidence>
<dbReference type="PANTHER" id="PTHR35525:SF3">
    <property type="entry name" value="BLL6575 PROTEIN"/>
    <property type="match status" value="1"/>
</dbReference>
<dbReference type="InterPro" id="IPR023286">
    <property type="entry name" value="ABATE_dom_sf"/>
</dbReference>
<sequence length="181" mass="18588">MSESDAPGELGLVQRLVNTLDVETGRDELAATGGPAAFAATHGLDLSGVATAELVELREGLRAALLGHAGAEAPTGGLATLGTLLGRAPLVVRLEPGGQAVLAAAPGARGIAALTARVAAAVAVGEVSGEWRRLKACHAADCAWAYYDRSPAGRRRWCSMSVCGSRAKMRSYRDRRRSAAG</sequence>
<dbReference type="AlphaFoldDB" id="A0A7X6CY85"/>
<dbReference type="PANTHER" id="PTHR35525">
    <property type="entry name" value="BLL6575 PROTEIN"/>
    <property type="match status" value="1"/>
</dbReference>
<evidence type="ECO:0000259" key="1">
    <source>
        <dbReference type="Pfam" id="PF11706"/>
    </source>
</evidence>
<accession>A0A7X6CY85</accession>
<organism evidence="2 3">
    <name type="scientific">Streptomyces lonarensis</name>
    <dbReference type="NCBI Taxonomy" id="700599"/>
    <lineage>
        <taxon>Bacteria</taxon>
        <taxon>Bacillati</taxon>
        <taxon>Actinomycetota</taxon>
        <taxon>Actinomycetes</taxon>
        <taxon>Kitasatosporales</taxon>
        <taxon>Streptomycetaceae</taxon>
        <taxon>Streptomyces</taxon>
    </lineage>
</organism>
<keyword evidence="3" id="KW-1185">Reference proteome</keyword>
<proteinExistence type="predicted"/>
<feature type="domain" description="Zinc finger CGNR" evidence="1">
    <location>
        <begin position="133"/>
        <end position="176"/>
    </location>
</feature>
<name>A0A7X6CY85_9ACTN</name>
<dbReference type="SUPFAM" id="SSF160904">
    <property type="entry name" value="Jann2411-like"/>
    <property type="match status" value="1"/>
</dbReference>
<dbReference type="Pfam" id="PF11706">
    <property type="entry name" value="zf-CGNR"/>
    <property type="match status" value="1"/>
</dbReference>
<dbReference type="RefSeq" id="WP_167967914.1">
    <property type="nucleotide sequence ID" value="NZ_BHZG01000141.1"/>
</dbReference>
<evidence type="ECO:0000313" key="2">
    <source>
        <dbReference type="EMBL" id="NJQ04609.1"/>
    </source>
</evidence>
<comment type="caution">
    <text evidence="2">The sequence shown here is derived from an EMBL/GenBank/DDBJ whole genome shotgun (WGS) entry which is preliminary data.</text>
</comment>
<protein>
    <submittedName>
        <fullName evidence="2">CGNR zinc finger domain-containing protein</fullName>
    </submittedName>
</protein>
<dbReference type="EMBL" id="JAAVJD010000011">
    <property type="protein sequence ID" value="NJQ04609.1"/>
    <property type="molecule type" value="Genomic_DNA"/>
</dbReference>
<dbReference type="Proteomes" id="UP000578686">
    <property type="component" value="Unassembled WGS sequence"/>
</dbReference>
<gene>
    <name evidence="2" type="ORF">HCN56_03190</name>
</gene>
<dbReference type="Gene3D" id="1.10.3300.10">
    <property type="entry name" value="Jann2411-like domain"/>
    <property type="match status" value="1"/>
</dbReference>
<dbReference type="InterPro" id="IPR021005">
    <property type="entry name" value="Znf_CGNR"/>
</dbReference>
<reference evidence="2 3" key="1">
    <citation type="submission" date="2020-03" db="EMBL/GenBank/DDBJ databases">
        <title>Draft genome of Streptomyces sp. ventii, isolated from the Axial Seamount in the Pacific Ocean, and resequencing of the two type strains Streptomyces lonarensis strain NCL 716 and Streptomyces bohaiensis strain 11A07.</title>
        <authorList>
            <person name="Loughran R.M."/>
            <person name="Pfannmuller K.M."/>
            <person name="Wasson B.J."/>
            <person name="Deadmond M.C."/>
            <person name="Paddock B.E."/>
            <person name="Koyack M.J."/>
            <person name="Gallegos D.A."/>
            <person name="Mitchell E.A."/>
            <person name="Ushijima B."/>
            <person name="Saw J.H."/>
            <person name="Mcphail K.L."/>
            <person name="Videau P."/>
        </authorList>
    </citation>
    <scope>NUCLEOTIDE SEQUENCE [LARGE SCALE GENOMIC DNA]</scope>
    <source>
        <strain evidence="2 3">NCL716</strain>
    </source>
</reference>
<dbReference type="Pfam" id="PF07336">
    <property type="entry name" value="ABATE"/>
    <property type="match status" value="1"/>
</dbReference>
<dbReference type="InterPro" id="IPR010852">
    <property type="entry name" value="ABATE"/>
</dbReference>